<sequence>MAIIHESATLRLTTGDIDLRASEGCFVTVDSSGKPSLAAAGSTPLGVVHVGGDMSEGEPTDIILPNHGGIVGVKLHSSPGTVIPGAKLVLAGNGTVKAGTTGTHVATAVKTGAAGELLEAYLVPPTTLAGA</sequence>
<evidence type="ECO:0000313" key="1">
    <source>
        <dbReference type="EMBL" id="HIX20593.1"/>
    </source>
</evidence>
<proteinExistence type="predicted"/>
<evidence type="ECO:0008006" key="3">
    <source>
        <dbReference type="Google" id="ProtNLM"/>
    </source>
</evidence>
<evidence type="ECO:0000313" key="2">
    <source>
        <dbReference type="Proteomes" id="UP000823964"/>
    </source>
</evidence>
<reference evidence="1" key="2">
    <citation type="submission" date="2021-04" db="EMBL/GenBank/DDBJ databases">
        <authorList>
            <person name="Gilroy R."/>
        </authorList>
    </citation>
    <scope>NUCLEOTIDE SEQUENCE</scope>
    <source>
        <strain evidence="1">14975</strain>
    </source>
</reference>
<protein>
    <recommendedName>
        <fullName evidence="3">DUF2190 family protein</fullName>
    </recommendedName>
</protein>
<dbReference type="AlphaFoldDB" id="A0A9D1VCK5"/>
<reference evidence="1" key="1">
    <citation type="journal article" date="2021" name="PeerJ">
        <title>Extensive microbial diversity within the chicken gut microbiome revealed by metagenomics and culture.</title>
        <authorList>
            <person name="Gilroy R."/>
            <person name="Ravi A."/>
            <person name="Getino M."/>
            <person name="Pursley I."/>
            <person name="Horton D.L."/>
            <person name="Alikhan N.F."/>
            <person name="Baker D."/>
            <person name="Gharbi K."/>
            <person name="Hall N."/>
            <person name="Watson M."/>
            <person name="Adriaenssens E.M."/>
            <person name="Foster-Nyarko E."/>
            <person name="Jarju S."/>
            <person name="Secka A."/>
            <person name="Antonio M."/>
            <person name="Oren A."/>
            <person name="Chaudhuri R.R."/>
            <person name="La Ragione R."/>
            <person name="Hildebrand F."/>
            <person name="Pallen M.J."/>
        </authorList>
    </citation>
    <scope>NUCLEOTIDE SEQUENCE</scope>
    <source>
        <strain evidence="1">14975</strain>
    </source>
</reference>
<organism evidence="1 2">
    <name type="scientific">Candidatus Akkermansia intestinigallinarum</name>
    <dbReference type="NCBI Taxonomy" id="2838431"/>
    <lineage>
        <taxon>Bacteria</taxon>
        <taxon>Pseudomonadati</taxon>
        <taxon>Verrucomicrobiota</taxon>
        <taxon>Verrucomicrobiia</taxon>
        <taxon>Verrucomicrobiales</taxon>
        <taxon>Akkermansiaceae</taxon>
        <taxon>Akkermansia</taxon>
    </lineage>
</organism>
<comment type="caution">
    <text evidence="1">The sequence shown here is derived from an EMBL/GenBank/DDBJ whole genome shotgun (WGS) entry which is preliminary data.</text>
</comment>
<dbReference type="Proteomes" id="UP000823964">
    <property type="component" value="Unassembled WGS sequence"/>
</dbReference>
<dbReference type="EMBL" id="DXFQ01000158">
    <property type="protein sequence ID" value="HIX20593.1"/>
    <property type="molecule type" value="Genomic_DNA"/>
</dbReference>
<name>A0A9D1VCK5_9BACT</name>
<gene>
    <name evidence="1" type="ORF">H9862_08355</name>
</gene>
<accession>A0A9D1VCK5</accession>